<organism evidence="2 3">
    <name type="scientific">Acrobeloides nanus</name>
    <dbReference type="NCBI Taxonomy" id="290746"/>
    <lineage>
        <taxon>Eukaryota</taxon>
        <taxon>Metazoa</taxon>
        <taxon>Ecdysozoa</taxon>
        <taxon>Nematoda</taxon>
        <taxon>Chromadorea</taxon>
        <taxon>Rhabditida</taxon>
        <taxon>Tylenchina</taxon>
        <taxon>Cephalobomorpha</taxon>
        <taxon>Cephaloboidea</taxon>
        <taxon>Cephalobidae</taxon>
        <taxon>Acrobeloides</taxon>
    </lineage>
</organism>
<dbReference type="Proteomes" id="UP000887540">
    <property type="component" value="Unplaced"/>
</dbReference>
<sequence>MSPKFFDAFSSSLLIVLSYVVEKAKERVETYVRSSQAQHKLLYDRKINVRVRRNRHKLSYDRTTQYDGIV</sequence>
<protein>
    <submittedName>
        <fullName evidence="3">Uncharacterized protein</fullName>
    </submittedName>
</protein>
<evidence type="ECO:0000313" key="2">
    <source>
        <dbReference type="Proteomes" id="UP000887540"/>
    </source>
</evidence>
<dbReference type="AlphaFoldDB" id="A0A914CTH6"/>
<name>A0A914CTH6_9BILA</name>
<proteinExistence type="predicted"/>
<keyword evidence="1" id="KW-0732">Signal</keyword>
<keyword evidence="2" id="KW-1185">Reference proteome</keyword>
<feature type="signal peptide" evidence="1">
    <location>
        <begin position="1"/>
        <end position="18"/>
    </location>
</feature>
<evidence type="ECO:0000256" key="1">
    <source>
        <dbReference type="SAM" id="SignalP"/>
    </source>
</evidence>
<evidence type="ECO:0000313" key="3">
    <source>
        <dbReference type="WBParaSite" id="ACRNAN_scaffold1408.g28000.t1"/>
    </source>
</evidence>
<accession>A0A914CTH6</accession>
<reference evidence="3" key="1">
    <citation type="submission" date="2022-11" db="UniProtKB">
        <authorList>
            <consortium name="WormBaseParasite"/>
        </authorList>
    </citation>
    <scope>IDENTIFICATION</scope>
</reference>
<feature type="chain" id="PRO_5037433135" evidence="1">
    <location>
        <begin position="19"/>
        <end position="70"/>
    </location>
</feature>
<dbReference type="WBParaSite" id="ACRNAN_scaffold1408.g28000.t1">
    <property type="protein sequence ID" value="ACRNAN_scaffold1408.g28000.t1"/>
    <property type="gene ID" value="ACRNAN_scaffold1408.g28000"/>
</dbReference>